<evidence type="ECO:0000313" key="1">
    <source>
        <dbReference type="EMBL" id="TYG44913.1"/>
    </source>
</evidence>
<evidence type="ECO:0000313" key="2">
    <source>
        <dbReference type="Proteomes" id="UP000323506"/>
    </source>
</evidence>
<proteinExistence type="predicted"/>
<keyword evidence="2" id="KW-1185">Reference proteome</keyword>
<reference evidence="1 2" key="1">
    <citation type="submission" date="2019-06" db="EMBL/GenBank/DDBJ databases">
        <title>WGS assembly of Gossypium darwinii.</title>
        <authorList>
            <person name="Chen Z.J."/>
            <person name="Sreedasyam A."/>
            <person name="Ando A."/>
            <person name="Song Q."/>
            <person name="De L."/>
            <person name="Hulse-Kemp A."/>
            <person name="Ding M."/>
            <person name="Ye W."/>
            <person name="Kirkbride R."/>
            <person name="Jenkins J."/>
            <person name="Plott C."/>
            <person name="Lovell J."/>
            <person name="Lin Y.-M."/>
            <person name="Vaughn R."/>
            <person name="Liu B."/>
            <person name="Li W."/>
            <person name="Simpson S."/>
            <person name="Scheffler B."/>
            <person name="Saski C."/>
            <person name="Grover C."/>
            <person name="Hu G."/>
            <person name="Conover J."/>
            <person name="Carlson J."/>
            <person name="Shu S."/>
            <person name="Boston L."/>
            <person name="Williams M."/>
            <person name="Peterson D."/>
            <person name="Mcgee K."/>
            <person name="Jones D."/>
            <person name="Wendel J."/>
            <person name="Stelly D."/>
            <person name="Grimwood J."/>
            <person name="Schmutz J."/>
        </authorList>
    </citation>
    <scope>NUCLEOTIDE SEQUENCE [LARGE SCALE GENOMIC DNA]</scope>
    <source>
        <strain evidence="1">1808015.09</strain>
    </source>
</reference>
<name>A0A5D2AKW0_GOSDA</name>
<dbReference type="Proteomes" id="UP000323506">
    <property type="component" value="Chromosome D11"/>
</dbReference>
<protein>
    <submittedName>
        <fullName evidence="1">Uncharacterized protein</fullName>
    </submittedName>
</protein>
<dbReference type="EMBL" id="CM017711">
    <property type="protein sequence ID" value="TYG44913.1"/>
    <property type="molecule type" value="Genomic_DNA"/>
</dbReference>
<gene>
    <name evidence="1" type="ORF">ES288_D11G132900v1</name>
</gene>
<sequence>MLTFLFIRFYHFISVKPSIDEETSDHQRLLDRKNVMGRVKAMGGLKVSNLAFGGNKMSVTRKDQQAVEVWQGSTRKF</sequence>
<organism evidence="1 2">
    <name type="scientific">Gossypium darwinii</name>
    <name type="common">Darwin's cotton</name>
    <name type="synonym">Gossypium barbadense var. darwinii</name>
    <dbReference type="NCBI Taxonomy" id="34276"/>
    <lineage>
        <taxon>Eukaryota</taxon>
        <taxon>Viridiplantae</taxon>
        <taxon>Streptophyta</taxon>
        <taxon>Embryophyta</taxon>
        <taxon>Tracheophyta</taxon>
        <taxon>Spermatophyta</taxon>
        <taxon>Magnoliopsida</taxon>
        <taxon>eudicotyledons</taxon>
        <taxon>Gunneridae</taxon>
        <taxon>Pentapetalae</taxon>
        <taxon>rosids</taxon>
        <taxon>malvids</taxon>
        <taxon>Malvales</taxon>
        <taxon>Malvaceae</taxon>
        <taxon>Malvoideae</taxon>
        <taxon>Gossypium</taxon>
    </lineage>
</organism>
<accession>A0A5D2AKW0</accession>
<dbReference type="AlphaFoldDB" id="A0A5D2AKW0"/>